<dbReference type="Proteomes" id="UP000830375">
    <property type="component" value="Unassembled WGS sequence"/>
</dbReference>
<proteinExistence type="predicted"/>
<evidence type="ECO:0000313" key="1">
    <source>
        <dbReference type="EMBL" id="KAI2665259.1"/>
    </source>
</evidence>
<comment type="caution">
    <text evidence="1">The sequence shown here is derived from an EMBL/GenBank/DDBJ whole genome shotgun (WGS) entry which is preliminary data.</text>
</comment>
<reference evidence="1 2" key="1">
    <citation type="submission" date="2022-01" db="EMBL/GenBank/DDBJ databases">
        <title>A high-quality chromosome-level genome assembly of rohu carp, Labeo rohita.</title>
        <authorList>
            <person name="Arick M.A. II"/>
            <person name="Hsu C.-Y."/>
            <person name="Magbanua Z."/>
            <person name="Pechanova O."/>
            <person name="Grover C."/>
            <person name="Miller E."/>
            <person name="Thrash A."/>
            <person name="Ezzel L."/>
            <person name="Alam S."/>
            <person name="Benzie J."/>
            <person name="Hamilton M."/>
            <person name="Karsi A."/>
            <person name="Lawrence M.L."/>
            <person name="Peterson D.G."/>
        </authorList>
    </citation>
    <scope>NUCLEOTIDE SEQUENCE [LARGE SCALE GENOMIC DNA]</scope>
    <source>
        <strain evidence="2">BAU-BD-2019</strain>
        <tissue evidence="1">Blood</tissue>
    </source>
</reference>
<organism evidence="1 2">
    <name type="scientific">Labeo rohita</name>
    <name type="common">Indian major carp</name>
    <name type="synonym">Cyprinus rohita</name>
    <dbReference type="NCBI Taxonomy" id="84645"/>
    <lineage>
        <taxon>Eukaryota</taxon>
        <taxon>Metazoa</taxon>
        <taxon>Chordata</taxon>
        <taxon>Craniata</taxon>
        <taxon>Vertebrata</taxon>
        <taxon>Euteleostomi</taxon>
        <taxon>Actinopterygii</taxon>
        <taxon>Neopterygii</taxon>
        <taxon>Teleostei</taxon>
        <taxon>Ostariophysi</taxon>
        <taxon>Cypriniformes</taxon>
        <taxon>Cyprinidae</taxon>
        <taxon>Labeoninae</taxon>
        <taxon>Labeonini</taxon>
        <taxon>Labeo</taxon>
    </lineage>
</organism>
<evidence type="ECO:0000313" key="2">
    <source>
        <dbReference type="Proteomes" id="UP000830375"/>
    </source>
</evidence>
<gene>
    <name evidence="1" type="ORF">H4Q32_021486</name>
</gene>
<sequence length="118" mass="13930">MPTDSYHHSGFTYRIKHRESDPLTYLKTSTQFNTAKQKKTTQEEYIHDWQHKVSQLKKLTYFHKIKSDYKLAPYLSSIKDYRQRKLLMNCCISEHSLSVETGRDKESSDCAHTALTEP</sequence>
<accession>A0ABQ8MQZ6</accession>
<name>A0ABQ8MQZ6_LABRO</name>
<keyword evidence="2" id="KW-1185">Reference proteome</keyword>
<protein>
    <submittedName>
        <fullName evidence="1">Urease accessory protein UreG</fullName>
    </submittedName>
</protein>
<dbReference type="EMBL" id="JACTAM010000004">
    <property type="protein sequence ID" value="KAI2665259.1"/>
    <property type="molecule type" value="Genomic_DNA"/>
</dbReference>